<gene>
    <name evidence="1" type="ORF">NCGR_LOCUS38633</name>
</gene>
<proteinExistence type="predicted"/>
<evidence type="ECO:0000313" key="1">
    <source>
        <dbReference type="EMBL" id="CAD6255036.1"/>
    </source>
</evidence>
<dbReference type="AlphaFoldDB" id="A0A811QE78"/>
<keyword evidence="2" id="KW-1185">Reference proteome</keyword>
<protein>
    <submittedName>
        <fullName evidence="1">Uncharacterized protein</fullName>
    </submittedName>
</protein>
<dbReference type="EMBL" id="CAJGYO010000009">
    <property type="protein sequence ID" value="CAD6255036.1"/>
    <property type="molecule type" value="Genomic_DNA"/>
</dbReference>
<dbReference type="Proteomes" id="UP000604825">
    <property type="component" value="Unassembled WGS sequence"/>
</dbReference>
<reference evidence="1" key="1">
    <citation type="submission" date="2020-10" db="EMBL/GenBank/DDBJ databases">
        <authorList>
            <person name="Han B."/>
            <person name="Lu T."/>
            <person name="Zhao Q."/>
            <person name="Huang X."/>
            <person name="Zhao Y."/>
        </authorList>
    </citation>
    <scope>NUCLEOTIDE SEQUENCE</scope>
</reference>
<accession>A0A811QE78</accession>
<sequence length="98" mass="10642">MHCSTVYRQYQTACSWMLTTETPTVSLKLRHGTGSSTATSDSDQTNSKISFYLMHGTHLIGYLNFRLFTENTGGNAMSSTAQASVTHALVCNGSARCP</sequence>
<evidence type="ECO:0000313" key="2">
    <source>
        <dbReference type="Proteomes" id="UP000604825"/>
    </source>
</evidence>
<comment type="caution">
    <text evidence="1">The sequence shown here is derived from an EMBL/GenBank/DDBJ whole genome shotgun (WGS) entry which is preliminary data.</text>
</comment>
<name>A0A811QE78_9POAL</name>
<organism evidence="1 2">
    <name type="scientific">Miscanthus lutarioriparius</name>
    <dbReference type="NCBI Taxonomy" id="422564"/>
    <lineage>
        <taxon>Eukaryota</taxon>
        <taxon>Viridiplantae</taxon>
        <taxon>Streptophyta</taxon>
        <taxon>Embryophyta</taxon>
        <taxon>Tracheophyta</taxon>
        <taxon>Spermatophyta</taxon>
        <taxon>Magnoliopsida</taxon>
        <taxon>Liliopsida</taxon>
        <taxon>Poales</taxon>
        <taxon>Poaceae</taxon>
        <taxon>PACMAD clade</taxon>
        <taxon>Panicoideae</taxon>
        <taxon>Andropogonodae</taxon>
        <taxon>Andropogoneae</taxon>
        <taxon>Saccharinae</taxon>
        <taxon>Miscanthus</taxon>
    </lineage>
</organism>